<dbReference type="Proteomes" id="UP000011682">
    <property type="component" value="Unassembled WGS sequence"/>
</dbReference>
<evidence type="ECO:0000313" key="3">
    <source>
        <dbReference type="Proteomes" id="UP000011682"/>
    </source>
</evidence>
<organism evidence="2 3">
    <name type="scientific">Cystobacter fuscus (strain ATCC 25194 / DSM 2262 / NBRC 100088 / M29)</name>
    <dbReference type="NCBI Taxonomy" id="1242864"/>
    <lineage>
        <taxon>Bacteria</taxon>
        <taxon>Pseudomonadati</taxon>
        <taxon>Myxococcota</taxon>
        <taxon>Myxococcia</taxon>
        <taxon>Myxococcales</taxon>
        <taxon>Cystobacterineae</taxon>
        <taxon>Archangiaceae</taxon>
        <taxon>Cystobacter</taxon>
    </lineage>
</organism>
<name>S9PCU4_CYSF2</name>
<comment type="caution">
    <text evidence="2">The sequence shown here is derived from an EMBL/GenBank/DDBJ whole genome shotgun (WGS) entry which is preliminary data.</text>
</comment>
<keyword evidence="3" id="KW-1185">Reference proteome</keyword>
<reference evidence="2" key="1">
    <citation type="submission" date="2013-05" db="EMBL/GenBank/DDBJ databases">
        <title>Genome assembly of Cystobacter fuscus DSM 2262.</title>
        <authorList>
            <person name="Sharma G."/>
            <person name="Khatri I."/>
            <person name="Kaur C."/>
            <person name="Mayilraj S."/>
            <person name="Subramanian S."/>
        </authorList>
    </citation>
    <scope>NUCLEOTIDE SEQUENCE [LARGE SCALE GENOMIC DNA]</scope>
    <source>
        <strain evidence="2">DSM 2262</strain>
    </source>
</reference>
<dbReference type="AlphaFoldDB" id="S9PCU4"/>
<evidence type="ECO:0000256" key="1">
    <source>
        <dbReference type="SAM" id="MobiDB-lite"/>
    </source>
</evidence>
<proteinExistence type="predicted"/>
<feature type="region of interest" description="Disordered" evidence="1">
    <location>
        <begin position="290"/>
        <end position="322"/>
    </location>
</feature>
<sequence>MSLAGPRRLEQHAPPMRSFLLFPLLLLGTSVSAAEPATLRFAWPEGLKAQVEVHIQGEREAGGRTQRHDARATFTLSTQLQGEELQVKREAFSGWKGTLPAKMGSPADRLVDRIPLVRVSRQGEFLGIEGAAEAREAFASEVKLKSLDPLSRRVFDMTTTDEALRAIALDFWNMSVGAWPRLGLTPGTSRELRSPTSVPQLGGGTLDMVATFRWVGPSACTPDEKEPRCVELVLESSPDREQAKKLLQQALTAQSGKGPVTEALETSQEVRAVVEPATLLPHRLTLRRSTQMRMRTPQGKSESGREQTERSYVFHYASPAVP</sequence>
<feature type="compositionally biased region" description="Polar residues" evidence="1">
    <location>
        <begin position="290"/>
        <end position="301"/>
    </location>
</feature>
<evidence type="ECO:0000313" key="2">
    <source>
        <dbReference type="EMBL" id="EPX60097.1"/>
    </source>
</evidence>
<protein>
    <submittedName>
        <fullName evidence="2">Uncharacterized protein</fullName>
    </submittedName>
</protein>
<dbReference type="EMBL" id="ANAH02000014">
    <property type="protein sequence ID" value="EPX60097.1"/>
    <property type="molecule type" value="Genomic_DNA"/>
</dbReference>
<gene>
    <name evidence="2" type="ORF">D187_002183</name>
</gene>
<accession>S9PCU4</accession>